<dbReference type="InterPro" id="IPR027469">
    <property type="entry name" value="Cation_efflux_TMD_sf"/>
</dbReference>
<evidence type="ECO:0000256" key="3">
    <source>
        <dbReference type="ARBA" id="ARBA00022692"/>
    </source>
</evidence>
<name>A0AAU7PPU4_9FIRM</name>
<reference evidence="8" key="1">
    <citation type="submission" date="2024-06" db="EMBL/GenBank/DDBJ databases">
        <title>Lacrimispora cavernae sp. nov., a novel anaerobe isolated from bat guano pile inside a cave.</title>
        <authorList>
            <person name="Miller S.L."/>
            <person name="Lu N."/>
            <person name="King J."/>
            <person name="Sankaranarayanan K."/>
            <person name="Lawson P.A."/>
        </authorList>
    </citation>
    <scope>NUCLEOTIDE SEQUENCE</scope>
    <source>
        <strain evidence="8">BS-2</strain>
    </source>
</reference>
<dbReference type="NCBIfam" id="TIGR01297">
    <property type="entry name" value="CDF"/>
    <property type="match status" value="1"/>
</dbReference>
<comment type="subcellular location">
    <subcellularLocation>
        <location evidence="1">Membrane</location>
        <topology evidence="1">Multi-pass membrane protein</topology>
    </subcellularLocation>
</comment>
<dbReference type="InterPro" id="IPR002524">
    <property type="entry name" value="Cation_efflux"/>
</dbReference>
<dbReference type="InterPro" id="IPR050291">
    <property type="entry name" value="CDF_Transporter"/>
</dbReference>
<evidence type="ECO:0000256" key="1">
    <source>
        <dbReference type="ARBA" id="ARBA00004141"/>
    </source>
</evidence>
<protein>
    <submittedName>
        <fullName evidence="8">Cation diffusion facilitator family transporter</fullName>
    </submittedName>
</protein>
<dbReference type="PANTHER" id="PTHR43840">
    <property type="entry name" value="MITOCHONDRIAL METAL TRANSPORTER 1-RELATED"/>
    <property type="match status" value="1"/>
</dbReference>
<accession>A0AAU7PPU4</accession>
<keyword evidence="3 6" id="KW-0812">Transmembrane</keyword>
<evidence type="ECO:0000256" key="5">
    <source>
        <dbReference type="ARBA" id="ARBA00023136"/>
    </source>
</evidence>
<keyword evidence="5 6" id="KW-0472">Membrane</keyword>
<dbReference type="GO" id="GO:0008324">
    <property type="term" value="F:monoatomic cation transmembrane transporter activity"/>
    <property type="evidence" value="ECO:0007669"/>
    <property type="project" value="InterPro"/>
</dbReference>
<feature type="transmembrane region" description="Helical" evidence="6">
    <location>
        <begin position="122"/>
        <end position="139"/>
    </location>
</feature>
<keyword evidence="4 6" id="KW-1133">Transmembrane helix</keyword>
<evidence type="ECO:0000259" key="7">
    <source>
        <dbReference type="Pfam" id="PF01545"/>
    </source>
</evidence>
<feature type="domain" description="Cation efflux protein transmembrane" evidence="7">
    <location>
        <begin position="20"/>
        <end position="167"/>
    </location>
</feature>
<dbReference type="RefSeq" id="WP_349947091.1">
    <property type="nucleotide sequence ID" value="NZ_CP157940.1"/>
</dbReference>
<dbReference type="InterPro" id="IPR058533">
    <property type="entry name" value="Cation_efflux_TM"/>
</dbReference>
<evidence type="ECO:0000256" key="4">
    <source>
        <dbReference type="ARBA" id="ARBA00022989"/>
    </source>
</evidence>
<dbReference type="AlphaFoldDB" id="A0AAU7PPU4"/>
<keyword evidence="2" id="KW-0813">Transport</keyword>
<dbReference type="SUPFAM" id="SSF161111">
    <property type="entry name" value="Cation efflux protein transmembrane domain-like"/>
    <property type="match status" value="1"/>
</dbReference>
<gene>
    <name evidence="8" type="ORF">ABFV83_01175</name>
</gene>
<dbReference type="EMBL" id="CP157940">
    <property type="protein sequence ID" value="XBS54429.1"/>
    <property type="molecule type" value="Genomic_DNA"/>
</dbReference>
<feature type="transmembrane region" description="Helical" evidence="6">
    <location>
        <begin position="85"/>
        <end position="102"/>
    </location>
</feature>
<dbReference type="Gene3D" id="1.20.1510.10">
    <property type="entry name" value="Cation efflux protein transmembrane domain"/>
    <property type="match status" value="1"/>
</dbReference>
<dbReference type="PANTHER" id="PTHR43840:SF50">
    <property type="entry name" value="MANGANESE EFFLUX SYSTEM PROTEIN MNES"/>
    <property type="match status" value="1"/>
</dbReference>
<dbReference type="GO" id="GO:0016020">
    <property type="term" value="C:membrane"/>
    <property type="evidence" value="ECO:0007669"/>
    <property type="project" value="UniProtKB-SubCell"/>
</dbReference>
<organism evidence="8">
    <name type="scientific">Lacrimispora sp. BS-2</name>
    <dbReference type="NCBI Taxonomy" id="3151850"/>
    <lineage>
        <taxon>Bacteria</taxon>
        <taxon>Bacillati</taxon>
        <taxon>Bacillota</taxon>
        <taxon>Clostridia</taxon>
        <taxon>Lachnospirales</taxon>
        <taxon>Lachnospiraceae</taxon>
        <taxon>Lacrimispora</taxon>
    </lineage>
</organism>
<evidence type="ECO:0000256" key="2">
    <source>
        <dbReference type="ARBA" id="ARBA00022448"/>
    </source>
</evidence>
<evidence type="ECO:0000313" key="8">
    <source>
        <dbReference type="EMBL" id="XBS54429.1"/>
    </source>
</evidence>
<evidence type="ECO:0000256" key="6">
    <source>
        <dbReference type="SAM" id="Phobius"/>
    </source>
</evidence>
<dbReference type="Pfam" id="PF01545">
    <property type="entry name" value="Cation_efflux"/>
    <property type="match status" value="1"/>
</dbReference>
<proteinExistence type="predicted"/>
<sequence length="177" mass="19597">MFPNNKYSFRQKIGQRAGYIGISANIVLFSAKCTIGLIGNSVSILADAFNNLTDCAASVVAIIGFKLCGKEADDKYPNGYGRMEYISGFIVSFLIMATSLSFGKHSIARILTPQITRMPSWFFWIPIASIIIKLALALYTHMANRVIQSATLRTMFKDNVSDAILTAMTLSHIRFRP</sequence>